<protein>
    <submittedName>
        <fullName evidence="1">Uncharacterized protein</fullName>
    </submittedName>
</protein>
<gene>
    <name evidence="1" type="ORF">PORY_002813</name>
</gene>
<comment type="caution">
    <text evidence="1">The sequence shown here is derived from an EMBL/GenBank/DDBJ whole genome shotgun (WGS) entry which is preliminary data.</text>
</comment>
<proteinExistence type="predicted"/>
<sequence length="252" mass="28181">MDTGCLISPEPNLISNNTVAATDVSSSKASEYTGFKGARHIKDLSFSPITLDIPSSLTPLNTPRAHLLSGLRTAPCLERQTEHEFGSKRNEKTSVPLQNIYKKDAVDMKSYKVPSYPHTATLSSKTARGLGLPVHKQITIPQNSISEPSTPYQCYFDESERIAQEKYPQFLFDNSSFTQYAPSQHLYMQKQMKNMTSTSFNAPAKGIFPYNTLEQLRKQAINKILHAGIQRQNNLLPLDSSVLKEHLSNSFI</sequence>
<name>A0ACB7CA73_9ASCO</name>
<organism evidence="1 2">
    <name type="scientific">Pneumocystis oryctolagi</name>
    <dbReference type="NCBI Taxonomy" id="42067"/>
    <lineage>
        <taxon>Eukaryota</taxon>
        <taxon>Fungi</taxon>
        <taxon>Dikarya</taxon>
        <taxon>Ascomycota</taxon>
        <taxon>Taphrinomycotina</taxon>
        <taxon>Pneumocystomycetes</taxon>
        <taxon>Pneumocystaceae</taxon>
        <taxon>Pneumocystis</taxon>
    </lineage>
</organism>
<accession>A0ACB7CA73</accession>
<evidence type="ECO:0000313" key="2">
    <source>
        <dbReference type="Proteomes" id="UP000768646"/>
    </source>
</evidence>
<reference evidence="1 2" key="1">
    <citation type="journal article" date="2021" name="Commun. Biol.">
        <title>Genomic insights into the host specific adaptation of the Pneumocystis genus.</title>
        <authorList>
            <person name="Cisse O.H."/>
            <person name="Ma L."/>
            <person name="Dekker J.P."/>
            <person name="Khil P.P."/>
            <person name="Youn J.-H."/>
            <person name="Brenchley J.M."/>
            <person name="Blair R."/>
            <person name="Pahar B."/>
            <person name="Chabe M."/>
            <person name="Van Rompay K.K.A."/>
            <person name="Keesler R."/>
            <person name="Sukura A."/>
            <person name="Hirsch V."/>
            <person name="Kutty G."/>
            <person name="Liu Y."/>
            <person name="Peng L."/>
            <person name="Chen J."/>
            <person name="Song J."/>
            <person name="Weissenbacher-Lang C."/>
            <person name="Xu J."/>
            <person name="Upham N.S."/>
            <person name="Stajich J.E."/>
            <person name="Cuomo C.A."/>
            <person name="Cushion M.T."/>
            <person name="Kovacs J.A."/>
        </authorList>
    </citation>
    <scope>NUCLEOTIDE SEQUENCE [LARGE SCALE GENOMIC DNA]</scope>
    <source>
        <strain evidence="1 2">RABM</strain>
    </source>
</reference>
<evidence type="ECO:0000313" key="1">
    <source>
        <dbReference type="EMBL" id="KAG4303788.1"/>
    </source>
</evidence>
<dbReference type="EMBL" id="JABTEG010000024">
    <property type="protein sequence ID" value="KAG4303788.1"/>
    <property type="molecule type" value="Genomic_DNA"/>
</dbReference>
<keyword evidence="2" id="KW-1185">Reference proteome</keyword>
<dbReference type="Proteomes" id="UP000768646">
    <property type="component" value="Unassembled WGS sequence"/>
</dbReference>